<organism evidence="8 9">
    <name type="scientific">Saccharothrix longispora</name>
    <dbReference type="NCBI Taxonomy" id="33920"/>
    <lineage>
        <taxon>Bacteria</taxon>
        <taxon>Bacillati</taxon>
        <taxon>Actinomycetota</taxon>
        <taxon>Actinomycetes</taxon>
        <taxon>Pseudonocardiales</taxon>
        <taxon>Pseudonocardiaceae</taxon>
        <taxon>Saccharothrix</taxon>
    </lineage>
</organism>
<comment type="caution">
    <text evidence="8">The sequence shown here is derived from an EMBL/GenBank/DDBJ whole genome shotgun (WGS) entry which is preliminary data.</text>
</comment>
<gene>
    <name evidence="8" type="ORF">J2S66_005274</name>
</gene>
<name>A0ABU1Q1V5_9PSEU</name>
<dbReference type="Gene3D" id="2.60.40.2880">
    <property type="entry name" value="MmpS1-5, C-terminal soluble domain"/>
    <property type="match status" value="1"/>
</dbReference>
<dbReference type="Proteomes" id="UP001268819">
    <property type="component" value="Unassembled WGS sequence"/>
</dbReference>
<keyword evidence="5 7" id="KW-1133">Transmembrane helix</keyword>
<evidence type="ECO:0000256" key="3">
    <source>
        <dbReference type="ARBA" id="ARBA00022475"/>
    </source>
</evidence>
<dbReference type="Pfam" id="PF05423">
    <property type="entry name" value="Mycobact_memb"/>
    <property type="match status" value="1"/>
</dbReference>
<evidence type="ECO:0000256" key="7">
    <source>
        <dbReference type="SAM" id="Phobius"/>
    </source>
</evidence>
<comment type="similarity">
    <text evidence="2">Belongs to the MmpS family.</text>
</comment>
<evidence type="ECO:0008006" key="10">
    <source>
        <dbReference type="Google" id="ProtNLM"/>
    </source>
</evidence>
<dbReference type="EMBL" id="JAVDSG010000001">
    <property type="protein sequence ID" value="MDR6596890.1"/>
    <property type="molecule type" value="Genomic_DNA"/>
</dbReference>
<evidence type="ECO:0000256" key="2">
    <source>
        <dbReference type="ARBA" id="ARBA00007531"/>
    </source>
</evidence>
<dbReference type="InterPro" id="IPR038468">
    <property type="entry name" value="MmpS_C"/>
</dbReference>
<evidence type="ECO:0000313" key="9">
    <source>
        <dbReference type="Proteomes" id="UP001268819"/>
    </source>
</evidence>
<accession>A0ABU1Q1V5</accession>
<dbReference type="InterPro" id="IPR008693">
    <property type="entry name" value="MmpS"/>
</dbReference>
<evidence type="ECO:0000313" key="8">
    <source>
        <dbReference type="EMBL" id="MDR6596890.1"/>
    </source>
</evidence>
<dbReference type="RefSeq" id="WP_310309972.1">
    <property type="nucleotide sequence ID" value="NZ_BAAAXB010000001.1"/>
</dbReference>
<keyword evidence="4 7" id="KW-0812">Transmembrane</keyword>
<sequence length="136" mass="14393">MPEPERPPRPRFRTWSVVAGAAALVIGALALVLWTTRPVPPVRVVYEVSGEVERATVTYSTFRQGGTHPGETLREELTALPWRKELVVADAPVDGVLTVTIGQSGGDVGCAVTVDGVERRSATATGAHTSALCNGF</sequence>
<reference evidence="8 9" key="1">
    <citation type="submission" date="2023-07" db="EMBL/GenBank/DDBJ databases">
        <title>Sequencing the genomes of 1000 actinobacteria strains.</title>
        <authorList>
            <person name="Klenk H.-P."/>
        </authorList>
    </citation>
    <scope>NUCLEOTIDE SEQUENCE [LARGE SCALE GENOMIC DNA]</scope>
    <source>
        <strain evidence="8 9">DSM 43749</strain>
    </source>
</reference>
<evidence type="ECO:0000256" key="6">
    <source>
        <dbReference type="ARBA" id="ARBA00023136"/>
    </source>
</evidence>
<comment type="subcellular location">
    <subcellularLocation>
        <location evidence="1">Cell membrane</location>
    </subcellularLocation>
</comment>
<keyword evidence="3" id="KW-1003">Cell membrane</keyword>
<protein>
    <recommendedName>
        <fullName evidence="10">MmpS family membrane protein</fullName>
    </recommendedName>
</protein>
<feature type="transmembrane region" description="Helical" evidence="7">
    <location>
        <begin position="12"/>
        <end position="34"/>
    </location>
</feature>
<proteinExistence type="inferred from homology"/>
<evidence type="ECO:0000256" key="4">
    <source>
        <dbReference type="ARBA" id="ARBA00022692"/>
    </source>
</evidence>
<keyword evidence="9" id="KW-1185">Reference proteome</keyword>
<evidence type="ECO:0000256" key="5">
    <source>
        <dbReference type="ARBA" id="ARBA00022989"/>
    </source>
</evidence>
<evidence type="ECO:0000256" key="1">
    <source>
        <dbReference type="ARBA" id="ARBA00004236"/>
    </source>
</evidence>
<keyword evidence="6 7" id="KW-0472">Membrane</keyword>